<name>X6NHX2_RETFI</name>
<keyword evidence="6 10" id="KW-1133">Transmembrane helix</keyword>
<dbReference type="Proteomes" id="UP000023152">
    <property type="component" value="Unassembled WGS sequence"/>
</dbReference>
<keyword evidence="4 8" id="KW-0812">Transmembrane</keyword>
<reference evidence="11 12" key="1">
    <citation type="journal article" date="2013" name="Curr. Biol.">
        <title>The Genome of the Foraminiferan Reticulomyxa filosa.</title>
        <authorList>
            <person name="Glockner G."/>
            <person name="Hulsmann N."/>
            <person name="Schleicher M."/>
            <person name="Noegel A.A."/>
            <person name="Eichinger L."/>
            <person name="Gallinger C."/>
            <person name="Pawlowski J."/>
            <person name="Sierra R."/>
            <person name="Euteneuer U."/>
            <person name="Pillet L."/>
            <person name="Moustafa A."/>
            <person name="Platzer M."/>
            <person name="Groth M."/>
            <person name="Szafranski K."/>
            <person name="Schliwa M."/>
        </authorList>
    </citation>
    <scope>NUCLEOTIDE SEQUENCE [LARGE SCALE GENOMIC DNA]</scope>
</reference>
<keyword evidence="3 9" id="KW-0813">Transport</keyword>
<comment type="similarity">
    <text evidence="2 9">Belongs to the mitochondrial carrier (TC 2.A.29) family.</text>
</comment>
<evidence type="ECO:0000256" key="1">
    <source>
        <dbReference type="ARBA" id="ARBA00004141"/>
    </source>
</evidence>
<dbReference type="PROSITE" id="PS50920">
    <property type="entry name" value="SOLCAR"/>
    <property type="match status" value="2"/>
</dbReference>
<feature type="transmembrane region" description="Helical" evidence="10">
    <location>
        <begin position="134"/>
        <end position="156"/>
    </location>
</feature>
<feature type="repeat" description="Solcar" evidence="8">
    <location>
        <begin position="43"/>
        <end position="162"/>
    </location>
</feature>
<feature type="repeat" description="Solcar" evidence="8">
    <location>
        <begin position="166"/>
        <end position="253"/>
    </location>
</feature>
<evidence type="ECO:0000256" key="6">
    <source>
        <dbReference type="ARBA" id="ARBA00022989"/>
    </source>
</evidence>
<evidence type="ECO:0000313" key="11">
    <source>
        <dbReference type="EMBL" id="ETO25611.1"/>
    </source>
</evidence>
<keyword evidence="12" id="KW-1185">Reference proteome</keyword>
<evidence type="ECO:0000313" key="12">
    <source>
        <dbReference type="Proteomes" id="UP000023152"/>
    </source>
</evidence>
<comment type="caution">
    <text evidence="11">The sequence shown here is derived from an EMBL/GenBank/DDBJ whole genome shotgun (WGS) entry which is preliminary data.</text>
</comment>
<dbReference type="InterPro" id="IPR018108">
    <property type="entry name" value="MCP_transmembrane"/>
</dbReference>
<proteinExistence type="inferred from homology"/>
<gene>
    <name evidence="11" type="ORF">RFI_11525</name>
</gene>
<evidence type="ECO:0000256" key="3">
    <source>
        <dbReference type="ARBA" id="ARBA00022448"/>
    </source>
</evidence>
<protein>
    <submittedName>
        <fullName evidence="11">Uncharacterized protein</fullName>
    </submittedName>
</protein>
<keyword evidence="5" id="KW-0677">Repeat</keyword>
<dbReference type="Gene3D" id="1.50.40.10">
    <property type="entry name" value="Mitochondrial carrier domain"/>
    <property type="match status" value="1"/>
</dbReference>
<dbReference type="OrthoDB" id="250329at2759"/>
<evidence type="ECO:0000256" key="4">
    <source>
        <dbReference type="ARBA" id="ARBA00022692"/>
    </source>
</evidence>
<dbReference type="Pfam" id="PF00153">
    <property type="entry name" value="Mito_carr"/>
    <property type="match status" value="2"/>
</dbReference>
<dbReference type="PANTHER" id="PTHR45667">
    <property type="entry name" value="S-ADENOSYLMETHIONINE MITOCHONDRIAL CARRIER PROTEIN"/>
    <property type="match status" value="1"/>
</dbReference>
<dbReference type="GO" id="GO:0016020">
    <property type="term" value="C:membrane"/>
    <property type="evidence" value="ECO:0007669"/>
    <property type="project" value="UniProtKB-SubCell"/>
</dbReference>
<feature type="transmembrane region" description="Helical" evidence="10">
    <location>
        <begin position="168"/>
        <end position="189"/>
    </location>
</feature>
<comment type="subcellular location">
    <subcellularLocation>
        <location evidence="1">Membrane</location>
        <topology evidence="1">Multi-pass membrane protein</topology>
    </subcellularLocation>
</comment>
<evidence type="ECO:0000256" key="8">
    <source>
        <dbReference type="PROSITE-ProRule" id="PRU00282"/>
    </source>
</evidence>
<evidence type="ECO:0000256" key="9">
    <source>
        <dbReference type="RuleBase" id="RU000488"/>
    </source>
</evidence>
<accession>X6NHX2</accession>
<dbReference type="InterPro" id="IPR023395">
    <property type="entry name" value="MCP_dom_sf"/>
</dbReference>
<dbReference type="EMBL" id="ASPP01008394">
    <property type="protein sequence ID" value="ETO25611.1"/>
    <property type="molecule type" value="Genomic_DNA"/>
</dbReference>
<evidence type="ECO:0000256" key="5">
    <source>
        <dbReference type="ARBA" id="ARBA00022737"/>
    </source>
</evidence>
<dbReference type="SUPFAM" id="SSF103506">
    <property type="entry name" value="Mitochondrial carrier"/>
    <property type="match status" value="1"/>
</dbReference>
<keyword evidence="7 8" id="KW-0472">Membrane</keyword>
<dbReference type="AlphaFoldDB" id="X6NHX2"/>
<feature type="transmembrane region" description="Helical" evidence="10">
    <location>
        <begin position="45"/>
        <end position="66"/>
    </location>
</feature>
<organism evidence="11 12">
    <name type="scientific">Reticulomyxa filosa</name>
    <dbReference type="NCBI Taxonomy" id="46433"/>
    <lineage>
        <taxon>Eukaryota</taxon>
        <taxon>Sar</taxon>
        <taxon>Rhizaria</taxon>
        <taxon>Retaria</taxon>
        <taxon>Foraminifera</taxon>
        <taxon>Monothalamids</taxon>
        <taxon>Reticulomyxidae</taxon>
        <taxon>Reticulomyxa</taxon>
    </lineage>
</organism>
<evidence type="ECO:0000256" key="2">
    <source>
        <dbReference type="ARBA" id="ARBA00006375"/>
    </source>
</evidence>
<evidence type="ECO:0000256" key="10">
    <source>
        <dbReference type="SAM" id="Phobius"/>
    </source>
</evidence>
<evidence type="ECO:0000256" key="7">
    <source>
        <dbReference type="ARBA" id="ARBA00023136"/>
    </source>
</evidence>
<sequence length="271" mass="30550">MNCKIFLQTQVELVTGSALKDFTHVARLTLKICKKKKCKPIWHNILFPVISGTIAELITFLAYIPLDVIQQRHVLLNFPQLSQSTVLTTTTTTTATTSAIAATSSARTAKKSSSVWNTISTIYREHNRKFIKSFYIGTWATFVQVMPTTGLRWAIYELSKDMLDATTFTGYSMSGALSGFTVAVLVNPIDIARTRIQTKQGHYGQTSVWKLLRQIAKHEGFWKGFSKGIAPRVSFSVCESMIFLDFYEIIIRFSTIELPDSHFDDDVSVRL</sequence>